<dbReference type="EC" id="3.6.1.13" evidence="3"/>
<dbReference type="Gene3D" id="3.90.79.10">
    <property type="entry name" value="Nucleoside Triphosphate Pyrophosphohydrolase"/>
    <property type="match status" value="1"/>
</dbReference>
<feature type="domain" description="Nudix hydrolase" evidence="15">
    <location>
        <begin position="209"/>
        <end position="349"/>
    </location>
</feature>
<dbReference type="NCBIfam" id="TIGR00052">
    <property type="entry name" value="nudix-type nucleoside diphosphatase, YffH/AdpP family"/>
    <property type="match status" value="1"/>
</dbReference>
<evidence type="ECO:0000256" key="1">
    <source>
        <dbReference type="ARBA" id="ARBA00001946"/>
    </source>
</evidence>
<accession>A0A8J6Z3X9</accession>
<evidence type="ECO:0000256" key="14">
    <source>
        <dbReference type="PIRSR" id="PIRSR604385-3"/>
    </source>
</evidence>
<dbReference type="CDD" id="cd24155">
    <property type="entry name" value="NUDIX_ADPRase"/>
    <property type="match status" value="1"/>
</dbReference>
<dbReference type="PANTHER" id="PTHR11839">
    <property type="entry name" value="UDP/ADP-SUGAR PYROPHOSPHATASE"/>
    <property type="match status" value="1"/>
</dbReference>
<comment type="catalytic activity">
    <reaction evidence="12">
        <text>ADP-D-ribose + H2O = D-ribose 5-phosphate + AMP + 2 H(+)</text>
        <dbReference type="Rhea" id="RHEA:10412"/>
        <dbReference type="ChEBI" id="CHEBI:15377"/>
        <dbReference type="ChEBI" id="CHEBI:15378"/>
        <dbReference type="ChEBI" id="CHEBI:57967"/>
        <dbReference type="ChEBI" id="CHEBI:78346"/>
        <dbReference type="ChEBI" id="CHEBI:456215"/>
        <dbReference type="EC" id="3.6.1.13"/>
    </reaction>
</comment>
<evidence type="ECO:0000256" key="10">
    <source>
        <dbReference type="ARBA" id="ARBA00030308"/>
    </source>
</evidence>
<evidence type="ECO:0000259" key="15">
    <source>
        <dbReference type="PROSITE" id="PS51462"/>
    </source>
</evidence>
<comment type="cofactor">
    <cofactor evidence="1 13">
        <name>Mg(2+)</name>
        <dbReference type="ChEBI" id="CHEBI:18420"/>
    </cofactor>
</comment>
<keyword evidence="17" id="KW-1185">Reference proteome</keyword>
<comment type="function">
    <text evidence="8">Acts on ADP-mannose and ADP-glucose as well as ADP-ribose. Prevents glycogen biosynthesis. The reaction catalyzed by this enzyme is a limiting step of the gluconeogenic process.</text>
</comment>
<feature type="binding site" evidence="13">
    <location>
        <position position="251"/>
    </location>
    <ligand>
        <name>Mg(2+)</name>
        <dbReference type="ChEBI" id="CHEBI:18420"/>
        <label>1</label>
    </ligand>
</feature>
<sequence length="364" mass="38114">MVQVCFHGPLAAPGVLAALAGGARLAAGHIRGAVLSGGEIMVPGIAPGPGELPVVTGDLDGADLAALRYVATVLGLVETERQVEGPAGVSATLCLEPEAPGAAPWQDAEHLGWGAILGFVVAEILGYRGSLSAAEAAGRLPVMLMRAASRAEAAAAAPKPLLSGLGLPDVTMHERRRAYSSYFAVDEMVYSHARFDGGHSEPVLRAVFIASDAVTVLPYDPVRDRVLLVEQVRAAPIARGDATAWILEPVAGRIEPGDSPETTARKEAREEAGLDLGALHFIGDYYPSTGCFSEYLYSYIGIADLPDAAATLAGVAAEGEDIRGHVMPRAELMRRLMANEIPDAPLLVSAFWLELNLERLRGSG</sequence>
<feature type="binding site" evidence="13">
    <location>
        <position position="320"/>
    </location>
    <ligand>
        <name>Mg(2+)</name>
        <dbReference type="ChEBI" id="CHEBI:18420"/>
        <label>1</label>
    </ligand>
</feature>
<proteinExistence type="inferred from homology"/>
<keyword evidence="6" id="KW-0378">Hydrolase</keyword>
<dbReference type="GO" id="GO:0046872">
    <property type="term" value="F:metal ion binding"/>
    <property type="evidence" value="ECO:0007669"/>
    <property type="project" value="UniProtKB-KW"/>
</dbReference>
<name>A0A8J6Z3X9_9RHOB</name>
<keyword evidence="7 13" id="KW-0460">Magnesium</keyword>
<evidence type="ECO:0000256" key="9">
    <source>
        <dbReference type="ARBA" id="ARBA00030162"/>
    </source>
</evidence>
<evidence type="ECO:0000256" key="12">
    <source>
        <dbReference type="ARBA" id="ARBA00049546"/>
    </source>
</evidence>
<dbReference type="GO" id="GO:0019693">
    <property type="term" value="P:ribose phosphate metabolic process"/>
    <property type="evidence" value="ECO:0007669"/>
    <property type="project" value="TreeGrafter"/>
</dbReference>
<dbReference type="PROSITE" id="PS51462">
    <property type="entry name" value="NUDIX"/>
    <property type="match status" value="1"/>
</dbReference>
<evidence type="ECO:0000256" key="6">
    <source>
        <dbReference type="ARBA" id="ARBA00022801"/>
    </source>
</evidence>
<feature type="binding site" evidence="13">
    <location>
        <position position="267"/>
    </location>
    <ligand>
        <name>Mg(2+)</name>
        <dbReference type="ChEBI" id="CHEBI:18420"/>
        <label>1</label>
    </ligand>
</feature>
<evidence type="ECO:0000256" key="5">
    <source>
        <dbReference type="ARBA" id="ARBA00022723"/>
    </source>
</evidence>
<keyword evidence="5 13" id="KW-0479">Metal-binding</keyword>
<comment type="similarity">
    <text evidence="2">Belongs to the Nudix hydrolase family. NudF subfamily.</text>
</comment>
<dbReference type="InterPro" id="IPR015797">
    <property type="entry name" value="NUDIX_hydrolase-like_dom_sf"/>
</dbReference>
<dbReference type="PANTHER" id="PTHR11839:SF5">
    <property type="entry name" value="ADP-RIBOSE PYROPHOSPHATASE"/>
    <property type="match status" value="1"/>
</dbReference>
<gene>
    <name evidence="16" type="ORF">ICN82_02420</name>
</gene>
<comment type="caution">
    <text evidence="16">The sequence shown here is derived from an EMBL/GenBank/DDBJ whole genome shotgun (WGS) entry which is preliminary data.</text>
</comment>
<organism evidence="16 17">
    <name type="scientific">Mangrovicoccus algicola</name>
    <dbReference type="NCBI Taxonomy" id="2771008"/>
    <lineage>
        <taxon>Bacteria</taxon>
        <taxon>Pseudomonadati</taxon>
        <taxon>Pseudomonadota</taxon>
        <taxon>Alphaproteobacteria</taxon>
        <taxon>Rhodobacterales</taxon>
        <taxon>Paracoccaceae</taxon>
        <taxon>Mangrovicoccus</taxon>
    </lineage>
</organism>
<evidence type="ECO:0000256" key="2">
    <source>
        <dbReference type="ARBA" id="ARBA00007482"/>
    </source>
</evidence>
<dbReference type="InterPro" id="IPR004385">
    <property type="entry name" value="NDP_pyrophosphatase"/>
</dbReference>
<reference evidence="16" key="1">
    <citation type="submission" date="2020-09" db="EMBL/GenBank/DDBJ databases">
        <title>A novel bacterium of genus Mangrovicoccus, isolated from South China Sea.</title>
        <authorList>
            <person name="Huang H."/>
            <person name="Mo K."/>
            <person name="Hu Y."/>
        </authorList>
    </citation>
    <scope>NUCLEOTIDE SEQUENCE</scope>
    <source>
        <strain evidence="16">HB182678</strain>
    </source>
</reference>
<evidence type="ECO:0000256" key="11">
    <source>
        <dbReference type="ARBA" id="ARBA00033056"/>
    </source>
</evidence>
<feature type="binding site" evidence="13">
    <location>
        <position position="271"/>
    </location>
    <ligand>
        <name>Mg(2+)</name>
        <dbReference type="ChEBI" id="CHEBI:18420"/>
        <label>1</label>
    </ligand>
</feature>
<feature type="short sequence motif" description="Nudix box" evidence="14">
    <location>
        <begin position="252"/>
        <end position="274"/>
    </location>
</feature>
<evidence type="ECO:0000313" key="17">
    <source>
        <dbReference type="Proteomes" id="UP000609121"/>
    </source>
</evidence>
<dbReference type="GO" id="GO:0047631">
    <property type="term" value="F:ADP-ribose diphosphatase activity"/>
    <property type="evidence" value="ECO:0007669"/>
    <property type="project" value="UniProtKB-EC"/>
</dbReference>
<dbReference type="SUPFAM" id="SSF55811">
    <property type="entry name" value="Nudix"/>
    <property type="match status" value="1"/>
</dbReference>
<dbReference type="GO" id="GO:0005829">
    <property type="term" value="C:cytosol"/>
    <property type="evidence" value="ECO:0007669"/>
    <property type="project" value="TreeGrafter"/>
</dbReference>
<evidence type="ECO:0000313" key="16">
    <source>
        <dbReference type="EMBL" id="MBE3637059.1"/>
    </source>
</evidence>
<evidence type="ECO:0000256" key="7">
    <source>
        <dbReference type="ARBA" id="ARBA00022842"/>
    </source>
</evidence>
<dbReference type="Proteomes" id="UP000609121">
    <property type="component" value="Unassembled WGS sequence"/>
</dbReference>
<dbReference type="RefSeq" id="WP_193179248.1">
    <property type="nucleotide sequence ID" value="NZ_JACVXA010000005.1"/>
</dbReference>
<protein>
    <recommendedName>
        <fullName evidence="4">ADP-ribose pyrophosphatase</fullName>
        <ecNumber evidence="3">3.6.1.13</ecNumber>
    </recommendedName>
    <alternativeName>
        <fullName evidence="9">ADP-ribose diphosphatase</fullName>
    </alternativeName>
    <alternativeName>
        <fullName evidence="11">ADP-ribose phosphohydrolase</fullName>
    </alternativeName>
    <alternativeName>
        <fullName evidence="10">Adenosine diphosphoribose pyrophosphatase</fullName>
    </alternativeName>
</protein>
<evidence type="ECO:0000256" key="4">
    <source>
        <dbReference type="ARBA" id="ARBA00013297"/>
    </source>
</evidence>
<dbReference type="GO" id="GO:0006753">
    <property type="term" value="P:nucleoside phosphate metabolic process"/>
    <property type="evidence" value="ECO:0007669"/>
    <property type="project" value="TreeGrafter"/>
</dbReference>
<dbReference type="AlphaFoldDB" id="A0A8J6Z3X9"/>
<evidence type="ECO:0000256" key="8">
    <source>
        <dbReference type="ARBA" id="ARBA00025164"/>
    </source>
</evidence>
<dbReference type="Pfam" id="PF00293">
    <property type="entry name" value="NUDIX"/>
    <property type="match status" value="1"/>
</dbReference>
<dbReference type="InterPro" id="IPR000086">
    <property type="entry name" value="NUDIX_hydrolase_dom"/>
</dbReference>
<evidence type="ECO:0000256" key="3">
    <source>
        <dbReference type="ARBA" id="ARBA00012453"/>
    </source>
</evidence>
<evidence type="ECO:0000256" key="13">
    <source>
        <dbReference type="PIRSR" id="PIRSR604385-2"/>
    </source>
</evidence>
<dbReference type="EMBL" id="JACVXA010000005">
    <property type="protein sequence ID" value="MBE3637059.1"/>
    <property type="molecule type" value="Genomic_DNA"/>
</dbReference>
<dbReference type="GO" id="GO:0019144">
    <property type="term" value="F:ADP-sugar diphosphatase activity"/>
    <property type="evidence" value="ECO:0007669"/>
    <property type="project" value="TreeGrafter"/>
</dbReference>